<dbReference type="EMBL" id="NMUH01001664">
    <property type="protein sequence ID" value="MQL94360.1"/>
    <property type="molecule type" value="Genomic_DNA"/>
</dbReference>
<keyword evidence="2" id="KW-1185">Reference proteome</keyword>
<protein>
    <submittedName>
        <fullName evidence="1">Uncharacterized protein</fullName>
    </submittedName>
</protein>
<dbReference type="Proteomes" id="UP000652761">
    <property type="component" value="Unassembled WGS sequence"/>
</dbReference>
<gene>
    <name evidence="1" type="ORF">Taro_027014</name>
</gene>
<comment type="caution">
    <text evidence="1">The sequence shown here is derived from an EMBL/GenBank/DDBJ whole genome shotgun (WGS) entry which is preliminary data.</text>
</comment>
<evidence type="ECO:0000313" key="1">
    <source>
        <dbReference type="EMBL" id="MQL94360.1"/>
    </source>
</evidence>
<proteinExistence type="predicted"/>
<reference evidence="1" key="1">
    <citation type="submission" date="2017-07" db="EMBL/GenBank/DDBJ databases">
        <title>Taro Niue Genome Assembly and Annotation.</title>
        <authorList>
            <person name="Atibalentja N."/>
            <person name="Keating K."/>
            <person name="Fields C.J."/>
        </authorList>
    </citation>
    <scope>NUCLEOTIDE SEQUENCE</scope>
    <source>
        <strain evidence="1">Niue_2</strain>
        <tissue evidence="1">Leaf</tissue>
    </source>
</reference>
<evidence type="ECO:0000313" key="2">
    <source>
        <dbReference type="Proteomes" id="UP000652761"/>
    </source>
</evidence>
<name>A0A843VL93_COLES</name>
<sequence length="66" mass="7008">MFFPHLYPCASSLLPAVDGSTWEGRDARSSGRLGGECRIGGRYSWEAPGGSVQIEVLSGFICVSEG</sequence>
<dbReference type="AlphaFoldDB" id="A0A843VL93"/>
<accession>A0A843VL93</accession>
<organism evidence="1 2">
    <name type="scientific">Colocasia esculenta</name>
    <name type="common">Wild taro</name>
    <name type="synonym">Arum esculentum</name>
    <dbReference type="NCBI Taxonomy" id="4460"/>
    <lineage>
        <taxon>Eukaryota</taxon>
        <taxon>Viridiplantae</taxon>
        <taxon>Streptophyta</taxon>
        <taxon>Embryophyta</taxon>
        <taxon>Tracheophyta</taxon>
        <taxon>Spermatophyta</taxon>
        <taxon>Magnoliopsida</taxon>
        <taxon>Liliopsida</taxon>
        <taxon>Araceae</taxon>
        <taxon>Aroideae</taxon>
        <taxon>Colocasieae</taxon>
        <taxon>Colocasia</taxon>
    </lineage>
</organism>